<feature type="domain" description="Sulfatase-modifying factor enzyme-like" evidence="3">
    <location>
        <begin position="466"/>
        <end position="710"/>
    </location>
</feature>
<feature type="region of interest" description="Disordered" evidence="1">
    <location>
        <begin position="305"/>
        <end position="384"/>
    </location>
</feature>
<evidence type="ECO:0000259" key="2">
    <source>
        <dbReference type="Pfam" id="PF00656"/>
    </source>
</evidence>
<dbReference type="Proteomes" id="UP000034681">
    <property type="component" value="Unassembled WGS sequence"/>
</dbReference>
<feature type="compositionally biased region" description="Pro residues" evidence="1">
    <location>
        <begin position="353"/>
        <end position="369"/>
    </location>
</feature>
<comment type="caution">
    <text evidence="4">The sequence shown here is derived from an EMBL/GenBank/DDBJ whole genome shotgun (WGS) entry which is preliminary data.</text>
</comment>
<organism evidence="4 5">
    <name type="scientific">Prochlorothrix hollandica PCC 9006 = CALU 1027</name>
    <dbReference type="NCBI Taxonomy" id="317619"/>
    <lineage>
        <taxon>Bacteria</taxon>
        <taxon>Bacillati</taxon>
        <taxon>Cyanobacteriota</taxon>
        <taxon>Cyanophyceae</taxon>
        <taxon>Prochlorotrichales</taxon>
        <taxon>Prochlorotrichaceae</taxon>
        <taxon>Prochlorothrix</taxon>
    </lineage>
</organism>
<dbReference type="Gene3D" id="3.40.50.1460">
    <property type="match status" value="1"/>
</dbReference>
<proteinExistence type="predicted"/>
<dbReference type="InterPro" id="IPR011600">
    <property type="entry name" value="Pept_C14_caspase"/>
</dbReference>
<dbReference type="PANTHER" id="PTHR23150">
    <property type="entry name" value="SULFATASE MODIFYING FACTOR 1, 2"/>
    <property type="match status" value="1"/>
</dbReference>
<dbReference type="GO" id="GO:0006508">
    <property type="term" value="P:proteolysis"/>
    <property type="evidence" value="ECO:0007669"/>
    <property type="project" value="InterPro"/>
</dbReference>
<gene>
    <name evidence="4" type="ORF">PROH_16055</name>
</gene>
<dbReference type="SUPFAM" id="SSF56436">
    <property type="entry name" value="C-type lectin-like"/>
    <property type="match status" value="1"/>
</dbReference>
<protein>
    <submittedName>
        <fullName evidence="4">Uncharacterized protein</fullName>
    </submittedName>
</protein>
<dbReference type="InterPro" id="IPR029030">
    <property type="entry name" value="Caspase-like_dom_sf"/>
</dbReference>
<dbReference type="InterPro" id="IPR016187">
    <property type="entry name" value="CTDL_fold"/>
</dbReference>
<sequence length="718" mass="78858">MSRNVAICIGINQYANLQNLTCAVNDAAALASFCQEARFEPVYFFSDASPPIPGGGGAVFLSQPTFGNLDLFLDIPFDRPFLLPEDNLWFFFAGHGIREQGRDYLMLADSNPRRVEATGLAVQYVADRLRRSGAGNVVLLLDACRNEGSRNGEGIGRQIQQGVVTFYACSPSQSSYEIEALGQGAFTHALLQGLRITGEGNCATVERLNQYLSYQVPLLCQHYTKPHQTPYVATDPASKLHLILLPEKANLADVTTLKLDAYKAQQQGDLDLAEELWKRVLAIAKVDADALDGLYAIRDRRRDEFGRPITPVPDVPMPTPQGRGRATPPAPTPPAPTPPAPTPPAPANAQPQPTSPKTPQPKPSQPPRPQSATAGQKRTQRLPLDRRKFLKVLGFTAGGSVVAVVGSQLMERYQKISLSPWVGPSTSDPFEVVRVDAAGTISQRDTKTVTVYRQDLGNEIALELAEIPGGTFLMGSPASESEREEDEGPQQEITVPPFLMGRYAVTQAQWRQVAAWPQVSRSLDPDPSGFKGDALPVEWVSWYEAEEFCQRLSVATGQIYRLPTEAEWEYACRAGTTTPFFFGETLNPDLANYDGNYTYGKGPKGIDRAQTTPVGSFPANGWGLYDLHGNVWEWCLDEWHDSYDGKPEALIKDGSIPWTKDSSAISSSSDESSRLLRGGSWVNNPWNCRSANRYWRSSAYQLDEIGFRVVGVVARTLS</sequence>
<dbReference type="Pfam" id="PF03781">
    <property type="entry name" value="FGE-sulfatase"/>
    <property type="match status" value="1"/>
</dbReference>
<keyword evidence="5" id="KW-1185">Reference proteome</keyword>
<evidence type="ECO:0000313" key="4">
    <source>
        <dbReference type="EMBL" id="KKI99250.1"/>
    </source>
</evidence>
<dbReference type="Pfam" id="PF00656">
    <property type="entry name" value="Peptidase_C14"/>
    <property type="match status" value="1"/>
</dbReference>
<dbReference type="AlphaFoldDB" id="A0A0M2PRS8"/>
<reference evidence="4" key="1">
    <citation type="submission" date="2012-04" db="EMBL/GenBank/DDBJ databases">
        <authorList>
            <person name="Borisov I.G."/>
            <person name="Ivanikova N.V."/>
            <person name="Pinevich A.V."/>
        </authorList>
    </citation>
    <scope>NUCLEOTIDE SEQUENCE</scope>
    <source>
        <strain evidence="4">CALU 1027</strain>
    </source>
</reference>
<dbReference type="eggNOG" id="COG4249">
    <property type="taxonomic scope" value="Bacteria"/>
</dbReference>
<dbReference type="GO" id="GO:0004197">
    <property type="term" value="F:cysteine-type endopeptidase activity"/>
    <property type="evidence" value="ECO:0007669"/>
    <property type="project" value="InterPro"/>
</dbReference>
<dbReference type="RefSeq" id="WP_017712763.1">
    <property type="nucleotide sequence ID" value="NZ_KB235937.1"/>
</dbReference>
<dbReference type="InterPro" id="IPR051043">
    <property type="entry name" value="Sulfatase_Mod_Factor_Kinase"/>
</dbReference>
<dbReference type="SUPFAM" id="SSF52129">
    <property type="entry name" value="Caspase-like"/>
    <property type="match status" value="1"/>
</dbReference>
<dbReference type="GO" id="GO:0120147">
    <property type="term" value="F:formylglycine-generating oxidase activity"/>
    <property type="evidence" value="ECO:0007669"/>
    <property type="project" value="TreeGrafter"/>
</dbReference>
<dbReference type="InterPro" id="IPR005532">
    <property type="entry name" value="SUMF_dom"/>
</dbReference>
<dbReference type="EMBL" id="AJTX02000006">
    <property type="protein sequence ID" value="KKI99250.1"/>
    <property type="molecule type" value="Genomic_DNA"/>
</dbReference>
<dbReference type="Gene3D" id="3.90.1580.10">
    <property type="entry name" value="paralog of FGE (formylglycine-generating enzyme)"/>
    <property type="match status" value="1"/>
</dbReference>
<dbReference type="eggNOG" id="COG1262">
    <property type="taxonomic scope" value="Bacteria"/>
</dbReference>
<name>A0A0M2PRS8_PROHO</name>
<dbReference type="PANTHER" id="PTHR23150:SF19">
    <property type="entry name" value="FORMYLGLYCINE-GENERATING ENZYME"/>
    <property type="match status" value="1"/>
</dbReference>
<feature type="compositionally biased region" description="Pro residues" evidence="1">
    <location>
        <begin position="328"/>
        <end position="346"/>
    </location>
</feature>
<feature type="domain" description="Peptidase C14 caspase" evidence="2">
    <location>
        <begin position="3"/>
        <end position="225"/>
    </location>
</feature>
<feature type="compositionally biased region" description="Pro residues" evidence="1">
    <location>
        <begin position="310"/>
        <end position="319"/>
    </location>
</feature>
<evidence type="ECO:0000313" key="5">
    <source>
        <dbReference type="Proteomes" id="UP000034681"/>
    </source>
</evidence>
<evidence type="ECO:0000256" key="1">
    <source>
        <dbReference type="SAM" id="MobiDB-lite"/>
    </source>
</evidence>
<accession>A0A0M2PRS8</accession>
<dbReference type="STRING" id="317619.GCA_000332315_02386"/>
<dbReference type="InterPro" id="IPR042095">
    <property type="entry name" value="SUMF_sf"/>
</dbReference>
<evidence type="ECO:0000259" key="3">
    <source>
        <dbReference type="Pfam" id="PF03781"/>
    </source>
</evidence>